<organism evidence="2 3">
    <name type="scientific">Candidatus Southlakia epibionticum</name>
    <dbReference type="NCBI Taxonomy" id="3043284"/>
    <lineage>
        <taxon>Bacteria</taxon>
        <taxon>Candidatus Saccharimonadota</taxon>
        <taxon>Candidatus Saccharimonadia</taxon>
        <taxon>Candidatus Saccharimonadales</taxon>
        <taxon>Candidatus Saccharimonadaceae</taxon>
        <taxon>Candidatus Southlakia</taxon>
    </lineage>
</organism>
<evidence type="ECO:0000313" key="3">
    <source>
        <dbReference type="Proteomes" id="UP001177295"/>
    </source>
</evidence>
<feature type="compositionally biased region" description="Acidic residues" evidence="1">
    <location>
        <begin position="22"/>
        <end position="41"/>
    </location>
</feature>
<dbReference type="EMBL" id="CP124550">
    <property type="protein sequence ID" value="WIO46115.1"/>
    <property type="molecule type" value="Genomic_DNA"/>
</dbReference>
<gene>
    <name evidence="2" type="ORF">SEML1_0494</name>
</gene>
<keyword evidence="3" id="KW-1185">Reference proteome</keyword>
<name>A0ABY8WWS7_9BACT</name>
<protein>
    <recommendedName>
        <fullName evidence="4">Twin-arginine translocation signal domain-containing protein</fullName>
    </recommendedName>
</protein>
<evidence type="ECO:0000256" key="1">
    <source>
        <dbReference type="SAM" id="MobiDB-lite"/>
    </source>
</evidence>
<dbReference type="Proteomes" id="UP001177295">
    <property type="component" value="Chromosome"/>
</dbReference>
<evidence type="ECO:0000313" key="2">
    <source>
        <dbReference type="EMBL" id="WIO46115.1"/>
    </source>
</evidence>
<accession>A0ABY8WWS7</accession>
<evidence type="ECO:0008006" key="4">
    <source>
        <dbReference type="Google" id="ProtNLM"/>
    </source>
</evidence>
<sequence>MYEHCKEVIAYPCASDSAETPDLSDDSEDFDDDSDCIEPDEQTPASISRRSFLWDFAVGVTAGLAVGAVGEGAVEYLYDRFERIGPNDSVDMTLGVVAIYGSAIDPDSCDGNGTDSRRRWGREHIESAAQDNVDQIEQTLGGQYQIDIKHIEKVVEPEGARPRKDDSDEAPMYTTDQFKRYVKEARKQITESDDYDGKPVITMVVFDSHYSELSEKAIGIAYQDPSNPRIHISTYGDPFGCAPAHEIGHLLSSRKIGEGLEHEGMLDARVEDKSSGRLVQLYAIDTIQNLLKQGCALKANEYASHHTVMGSGHLDSSYSINEKDELHKDPHIKRPIYSPPEIYFLQPWRKTADAAKRLGAHFLSYEKDKMFGLTAELPSNHALRKAIPYADSLFIGPNVDGFIASDNTTPEGLFVADSIGIYAVSKDGRRTAEINTACFGMSNLENGDEYVVYADEQLNILVLSGRNDSGVYAKILALDTDEAQMLLNKDREKTAERNKLIVDNHDT</sequence>
<feature type="region of interest" description="Disordered" evidence="1">
    <location>
        <begin position="16"/>
        <end position="43"/>
    </location>
</feature>
<reference evidence="2 3" key="1">
    <citation type="journal article" date="2023" name="Cell">
        <title>Genetic manipulation of Patescibacteria provides mechanistic insights into microbial dark matter and the epibiotic lifestyle.</title>
        <authorList>
            <person name="Wang Y."/>
            <person name="Gallagher L.A."/>
            <person name="Andrade P.A."/>
            <person name="Liu A."/>
            <person name="Humphreys I.R."/>
            <person name="Turkarslan S."/>
            <person name="Cutler K.J."/>
            <person name="Arrieta-Ortiz M.L."/>
            <person name="Li Y."/>
            <person name="Radey M.C."/>
            <person name="McLean J.S."/>
            <person name="Cong Q."/>
            <person name="Baker D."/>
            <person name="Baliga N.S."/>
            <person name="Peterson S.B."/>
            <person name="Mougous J.D."/>
        </authorList>
    </citation>
    <scope>NUCLEOTIDE SEQUENCE [LARGE SCALE GENOMIC DNA]</scope>
    <source>
        <strain evidence="2 3">ML1</strain>
    </source>
</reference>
<dbReference type="RefSeq" id="WP_376753660.1">
    <property type="nucleotide sequence ID" value="NZ_CP124550.1"/>
</dbReference>
<proteinExistence type="predicted"/>